<name>A0A4C1TYY0_EUMVA</name>
<evidence type="ECO:0000313" key="2">
    <source>
        <dbReference type="Proteomes" id="UP000299102"/>
    </source>
</evidence>
<dbReference type="AlphaFoldDB" id="A0A4C1TYY0"/>
<keyword evidence="2" id="KW-1185">Reference proteome</keyword>
<dbReference type="EMBL" id="BGZK01000101">
    <property type="protein sequence ID" value="GBP18806.1"/>
    <property type="molecule type" value="Genomic_DNA"/>
</dbReference>
<accession>A0A4C1TYY0</accession>
<proteinExistence type="predicted"/>
<gene>
    <name evidence="1" type="ORF">EVAR_93234_1</name>
</gene>
<reference evidence="1 2" key="1">
    <citation type="journal article" date="2019" name="Commun. Biol.">
        <title>The bagworm genome reveals a unique fibroin gene that provides high tensile strength.</title>
        <authorList>
            <person name="Kono N."/>
            <person name="Nakamura H."/>
            <person name="Ohtoshi R."/>
            <person name="Tomita M."/>
            <person name="Numata K."/>
            <person name="Arakawa K."/>
        </authorList>
    </citation>
    <scope>NUCLEOTIDE SEQUENCE [LARGE SCALE GENOMIC DNA]</scope>
</reference>
<evidence type="ECO:0000313" key="1">
    <source>
        <dbReference type="EMBL" id="GBP18806.1"/>
    </source>
</evidence>
<comment type="caution">
    <text evidence="1">The sequence shown here is derived from an EMBL/GenBank/DDBJ whole genome shotgun (WGS) entry which is preliminary data.</text>
</comment>
<sequence>MSEFIFYAKLYQRQSGPRPVSLVIEFRCQTFNHNERVGWIRLNEDLAAGHLKNEDNRASWRKTAPLAFETPVALFTITRDYVPSDAGPTAKYARLEERPCPTLGYLYDGVTIVNLG</sequence>
<organism evidence="1 2">
    <name type="scientific">Eumeta variegata</name>
    <name type="common">Bagworm moth</name>
    <name type="synonym">Eumeta japonica</name>
    <dbReference type="NCBI Taxonomy" id="151549"/>
    <lineage>
        <taxon>Eukaryota</taxon>
        <taxon>Metazoa</taxon>
        <taxon>Ecdysozoa</taxon>
        <taxon>Arthropoda</taxon>
        <taxon>Hexapoda</taxon>
        <taxon>Insecta</taxon>
        <taxon>Pterygota</taxon>
        <taxon>Neoptera</taxon>
        <taxon>Endopterygota</taxon>
        <taxon>Lepidoptera</taxon>
        <taxon>Glossata</taxon>
        <taxon>Ditrysia</taxon>
        <taxon>Tineoidea</taxon>
        <taxon>Psychidae</taxon>
        <taxon>Oiketicinae</taxon>
        <taxon>Eumeta</taxon>
    </lineage>
</organism>
<dbReference type="Proteomes" id="UP000299102">
    <property type="component" value="Unassembled WGS sequence"/>
</dbReference>
<protein>
    <submittedName>
        <fullName evidence="1">Uncharacterized protein</fullName>
    </submittedName>
</protein>